<dbReference type="InterPro" id="IPR000644">
    <property type="entry name" value="CBS_dom"/>
</dbReference>
<accession>A0A0W7TNY0</accession>
<dbReference type="CDD" id="cd04590">
    <property type="entry name" value="CBS_pair_CorC_HlyC_assoc"/>
    <property type="match status" value="1"/>
</dbReference>
<dbReference type="PROSITE" id="PS51371">
    <property type="entry name" value="CBS"/>
    <property type="match status" value="2"/>
</dbReference>
<gene>
    <name evidence="13" type="ORF">ASJ35_12925</name>
</gene>
<dbReference type="AlphaFoldDB" id="A0A0W7TNY0"/>
<evidence type="ECO:0000313" key="14">
    <source>
        <dbReference type="Proteomes" id="UP000053433"/>
    </source>
</evidence>
<dbReference type="InterPro" id="IPR046342">
    <property type="entry name" value="CBS_dom_sf"/>
</dbReference>
<keyword evidence="7 9" id="KW-0472">Membrane</keyword>
<evidence type="ECO:0000259" key="11">
    <source>
        <dbReference type="PROSITE" id="PS51371"/>
    </source>
</evidence>
<dbReference type="InterPro" id="IPR016169">
    <property type="entry name" value="FAD-bd_PCMH_sub2"/>
</dbReference>
<feature type="domain" description="CBS" evidence="11">
    <location>
        <begin position="271"/>
        <end position="328"/>
    </location>
</feature>
<comment type="similarity">
    <text evidence="2">Belongs to the UPF0053 family.</text>
</comment>
<proteinExistence type="inferred from homology"/>
<feature type="domain" description="CBS" evidence="11">
    <location>
        <begin position="207"/>
        <end position="266"/>
    </location>
</feature>
<feature type="domain" description="CNNM transmembrane" evidence="12">
    <location>
        <begin position="1"/>
        <end position="188"/>
    </location>
</feature>
<comment type="subcellular location">
    <subcellularLocation>
        <location evidence="1">Membrane</location>
        <topology evidence="1">Multi-pass membrane protein</topology>
    </subcellularLocation>
</comment>
<protein>
    <submittedName>
        <fullName evidence="13">Hemolysin activation protein</fullName>
    </submittedName>
</protein>
<evidence type="ECO:0000256" key="5">
    <source>
        <dbReference type="ARBA" id="ARBA00022989"/>
    </source>
</evidence>
<dbReference type="FunFam" id="3.10.580.10:FF:000002">
    <property type="entry name" value="Magnesium/cobalt efflux protein CorC"/>
    <property type="match status" value="1"/>
</dbReference>
<dbReference type="GO" id="GO:0050660">
    <property type="term" value="F:flavin adenine dinucleotide binding"/>
    <property type="evidence" value="ECO:0007669"/>
    <property type="project" value="InterPro"/>
</dbReference>
<keyword evidence="6 8" id="KW-0129">CBS domain</keyword>
<dbReference type="PANTHER" id="PTHR22777:SF17">
    <property type="entry name" value="UPF0053 PROTEIN SLL0260"/>
    <property type="match status" value="1"/>
</dbReference>
<dbReference type="SUPFAM" id="SSF56176">
    <property type="entry name" value="FAD-binding/transporter-associated domain-like"/>
    <property type="match status" value="1"/>
</dbReference>
<keyword evidence="3 9" id="KW-0812">Transmembrane</keyword>
<dbReference type="InterPro" id="IPR005170">
    <property type="entry name" value="Transptr-assoc_dom"/>
</dbReference>
<dbReference type="SMART" id="SM00116">
    <property type="entry name" value="CBS"/>
    <property type="match status" value="2"/>
</dbReference>
<evidence type="ECO:0000259" key="12">
    <source>
        <dbReference type="PROSITE" id="PS51846"/>
    </source>
</evidence>
<dbReference type="EMBL" id="LMUA01000019">
    <property type="protein sequence ID" value="KUE75544.1"/>
    <property type="molecule type" value="Genomic_DNA"/>
</dbReference>
<keyword evidence="5 9" id="KW-1133">Transmembrane helix</keyword>
<name>A0A0W7TNY0_9FIRM</name>
<keyword evidence="4" id="KW-0677">Repeat</keyword>
<feature type="transmembrane region" description="Helical" evidence="10">
    <location>
        <begin position="123"/>
        <end position="146"/>
    </location>
</feature>
<feature type="transmembrane region" description="Helical" evidence="10">
    <location>
        <begin position="92"/>
        <end position="111"/>
    </location>
</feature>
<evidence type="ECO:0000256" key="7">
    <source>
        <dbReference type="ARBA" id="ARBA00023136"/>
    </source>
</evidence>
<dbReference type="InterPro" id="IPR036318">
    <property type="entry name" value="FAD-bd_PCMH-like_sf"/>
</dbReference>
<dbReference type="Gene3D" id="3.30.465.10">
    <property type="match status" value="1"/>
</dbReference>
<evidence type="ECO:0000256" key="2">
    <source>
        <dbReference type="ARBA" id="ARBA00006337"/>
    </source>
</evidence>
<dbReference type="Pfam" id="PF01595">
    <property type="entry name" value="CNNM"/>
    <property type="match status" value="1"/>
</dbReference>
<dbReference type="SMART" id="SM01091">
    <property type="entry name" value="CorC_HlyC"/>
    <property type="match status" value="1"/>
</dbReference>
<evidence type="ECO:0000313" key="13">
    <source>
        <dbReference type="EMBL" id="KUE75544.1"/>
    </source>
</evidence>
<dbReference type="Pfam" id="PF00571">
    <property type="entry name" value="CBS"/>
    <property type="match status" value="2"/>
</dbReference>
<organism evidence="13 14">
    <name type="scientific">Ruthenibacterium lactatiformans</name>
    <dbReference type="NCBI Taxonomy" id="1550024"/>
    <lineage>
        <taxon>Bacteria</taxon>
        <taxon>Bacillati</taxon>
        <taxon>Bacillota</taxon>
        <taxon>Clostridia</taxon>
        <taxon>Eubacteriales</taxon>
        <taxon>Oscillospiraceae</taxon>
        <taxon>Ruthenibacterium</taxon>
    </lineage>
</organism>
<evidence type="ECO:0000256" key="1">
    <source>
        <dbReference type="ARBA" id="ARBA00004141"/>
    </source>
</evidence>
<sequence length="426" mass="46537">MDTPGPGMYLALLLLLAFSAFFSASETALSSVNRIRMKNKADDGDKKAQRVLGLSDDYDRTLSAILIGNNVVNLTASSISTVIATSLLGQQGAAVATAVITVLVLVFGEILPKSFAKDHAERVSMAMGGPLYIVKTLLAPLVWVFVQIKRLFTGRRSSELNVQPSVTEEELKTIIDTVGEEGVLDRQETDIIQSAIEFDNTTVQDILVPRVDMAAAALDAPPEEIIRLCVEGGYSRIPVYEGTIDNVVGVLYAKDLLARLAAGKPIEPAALKRDVLFVYRSKRISELLAEFRRAKQHMAVVTDEHGGTLGLVTMEDILEELVGEIWDETDKDETPIRQLSENSWQVEGDVNVEDFFDAIGFVDKTFDCDYNSVGGWALAELEHIPSAGESFGYKQLHVTIRSVKDQRIESLLVTRGEHGGGDAPPE</sequence>
<evidence type="ECO:0000256" key="3">
    <source>
        <dbReference type="ARBA" id="ARBA00022692"/>
    </source>
</evidence>
<comment type="caution">
    <text evidence="13">The sequence shown here is derived from an EMBL/GenBank/DDBJ whole genome shotgun (WGS) entry which is preliminary data.</text>
</comment>
<evidence type="ECO:0000256" key="4">
    <source>
        <dbReference type="ARBA" id="ARBA00022737"/>
    </source>
</evidence>
<dbReference type="Proteomes" id="UP000053433">
    <property type="component" value="Unassembled WGS sequence"/>
</dbReference>
<dbReference type="RefSeq" id="WP_058723488.1">
    <property type="nucleotide sequence ID" value="NZ_DBFXFE010000099.1"/>
</dbReference>
<dbReference type="GO" id="GO:0005886">
    <property type="term" value="C:plasma membrane"/>
    <property type="evidence" value="ECO:0007669"/>
    <property type="project" value="TreeGrafter"/>
</dbReference>
<dbReference type="SUPFAM" id="SSF54631">
    <property type="entry name" value="CBS-domain pair"/>
    <property type="match status" value="1"/>
</dbReference>
<reference evidence="13 14" key="1">
    <citation type="submission" date="2015-10" db="EMBL/GenBank/DDBJ databases">
        <title>A novel member of the family Ruminococcaceae isolated from human faeces.</title>
        <authorList>
            <person name="Shkoporov A.N."/>
            <person name="Chaplin A.V."/>
            <person name="Motuzova O.V."/>
            <person name="Kafarskaia L.I."/>
            <person name="Efimov B.A."/>
        </authorList>
    </citation>
    <scope>NUCLEOTIDE SEQUENCE [LARGE SCALE GENOMIC DNA]</scope>
    <source>
        <strain evidence="13 14">668</strain>
    </source>
</reference>
<evidence type="ECO:0000256" key="10">
    <source>
        <dbReference type="SAM" id="Phobius"/>
    </source>
</evidence>
<evidence type="ECO:0000256" key="6">
    <source>
        <dbReference type="ARBA" id="ARBA00023122"/>
    </source>
</evidence>
<dbReference type="InterPro" id="IPR044751">
    <property type="entry name" value="Ion_transp-like_CBS"/>
</dbReference>
<dbReference type="Pfam" id="PF03471">
    <property type="entry name" value="CorC_HlyC"/>
    <property type="match status" value="1"/>
</dbReference>
<dbReference type="PROSITE" id="PS51846">
    <property type="entry name" value="CNNM"/>
    <property type="match status" value="1"/>
</dbReference>
<dbReference type="Gene3D" id="3.10.580.10">
    <property type="entry name" value="CBS-domain"/>
    <property type="match status" value="1"/>
</dbReference>
<evidence type="ECO:0000256" key="9">
    <source>
        <dbReference type="PROSITE-ProRule" id="PRU01193"/>
    </source>
</evidence>
<dbReference type="InterPro" id="IPR002550">
    <property type="entry name" value="CNNM"/>
</dbReference>
<dbReference type="PANTHER" id="PTHR22777">
    <property type="entry name" value="HEMOLYSIN-RELATED"/>
    <property type="match status" value="1"/>
</dbReference>
<evidence type="ECO:0000256" key="8">
    <source>
        <dbReference type="PROSITE-ProRule" id="PRU00703"/>
    </source>
</evidence>